<dbReference type="PANTHER" id="PTHR30154">
    <property type="entry name" value="LEUCINE-RESPONSIVE REGULATORY PROTEIN"/>
    <property type="match status" value="1"/>
</dbReference>
<dbReference type="Pfam" id="PF13404">
    <property type="entry name" value="HTH_AsnC-type"/>
    <property type="match status" value="1"/>
</dbReference>
<dbReference type="Pfam" id="PF01037">
    <property type="entry name" value="AsnC_trans_reg"/>
    <property type="match status" value="1"/>
</dbReference>
<dbReference type="SUPFAM" id="SSF54909">
    <property type="entry name" value="Dimeric alpha+beta barrel"/>
    <property type="match status" value="1"/>
</dbReference>
<dbReference type="GO" id="GO:0005829">
    <property type="term" value="C:cytosol"/>
    <property type="evidence" value="ECO:0007669"/>
    <property type="project" value="TreeGrafter"/>
</dbReference>
<dbReference type="SMART" id="SM00344">
    <property type="entry name" value="HTH_ASNC"/>
    <property type="match status" value="1"/>
</dbReference>
<dbReference type="Proteomes" id="UP000596427">
    <property type="component" value="Chromosome"/>
</dbReference>
<dbReference type="InterPro" id="IPR011991">
    <property type="entry name" value="ArsR-like_HTH"/>
</dbReference>
<proteinExistence type="predicted"/>
<evidence type="ECO:0000313" key="5">
    <source>
        <dbReference type="EMBL" id="QRG09099.1"/>
    </source>
</evidence>
<dbReference type="Gene3D" id="3.30.70.920">
    <property type="match status" value="1"/>
</dbReference>
<feature type="domain" description="HTH asnC-type" evidence="4">
    <location>
        <begin position="13"/>
        <end position="74"/>
    </location>
</feature>
<keyword evidence="1" id="KW-0805">Transcription regulation</keyword>
<keyword evidence="3" id="KW-0804">Transcription</keyword>
<organism evidence="5 6">
    <name type="scientific">Xanthobacter dioxanivorans</name>
    <dbReference type="NCBI Taxonomy" id="2528964"/>
    <lineage>
        <taxon>Bacteria</taxon>
        <taxon>Pseudomonadati</taxon>
        <taxon>Pseudomonadota</taxon>
        <taxon>Alphaproteobacteria</taxon>
        <taxon>Hyphomicrobiales</taxon>
        <taxon>Xanthobacteraceae</taxon>
        <taxon>Xanthobacter</taxon>
    </lineage>
</organism>
<dbReference type="PANTHER" id="PTHR30154:SF17">
    <property type="entry name" value="DNA-BINDING TRANSCRIPTIONAL ACTIVATOR DECR"/>
    <property type="match status" value="1"/>
</dbReference>
<evidence type="ECO:0000313" key="6">
    <source>
        <dbReference type="Proteomes" id="UP000596427"/>
    </source>
</evidence>
<gene>
    <name evidence="5" type="ORF">EZH22_12975</name>
</gene>
<dbReference type="CDD" id="cd00090">
    <property type="entry name" value="HTH_ARSR"/>
    <property type="match status" value="1"/>
</dbReference>
<name>A0A974SLA4_9HYPH</name>
<dbReference type="InterPro" id="IPR019887">
    <property type="entry name" value="Tscrpt_reg_AsnC/Lrp_C"/>
</dbReference>
<dbReference type="InterPro" id="IPR019888">
    <property type="entry name" value="Tscrpt_reg_AsnC-like"/>
</dbReference>
<reference evidence="5 6" key="1">
    <citation type="submission" date="2020-10" db="EMBL/GenBank/DDBJ databases">
        <title>Degradation of 1,4-Dioxane by Xanthobacter sp. YN2, via a Novel Group-2 Soluble Di-Iron Monooxygenase.</title>
        <authorList>
            <person name="Ma F."/>
            <person name="Wang Y."/>
            <person name="Yang J."/>
            <person name="Guo H."/>
            <person name="Su D."/>
            <person name="Yu L."/>
        </authorList>
    </citation>
    <scope>NUCLEOTIDE SEQUENCE [LARGE SCALE GENOMIC DNA]</scope>
    <source>
        <strain evidence="5 6">YN2</strain>
    </source>
</reference>
<keyword evidence="2" id="KW-0238">DNA-binding</keyword>
<evidence type="ECO:0000256" key="2">
    <source>
        <dbReference type="ARBA" id="ARBA00023125"/>
    </source>
</evidence>
<accession>A0A974SLA4</accession>
<protein>
    <submittedName>
        <fullName evidence="5">Lrp/AsnC family transcriptional regulator</fullName>
    </submittedName>
</protein>
<sequence>MENALPRPPILKLDAVDLRLLRILQADANLPLADLAEQVGLSPTPCWRRIHKLESAGVIRRRVALLDRKLLNANVTVFIAVRTNKHSADWLEQFARAVRDIPEIVDFYRMSGEIDYLLKALVPDIAAYDQVYRKLISKIELSDVTSMFAMEELKSTTEIPLGFAAS</sequence>
<dbReference type="GO" id="GO:0006355">
    <property type="term" value="P:regulation of DNA-templated transcription"/>
    <property type="evidence" value="ECO:0007669"/>
    <property type="project" value="UniProtKB-ARBA"/>
</dbReference>
<dbReference type="Gene3D" id="1.10.10.10">
    <property type="entry name" value="Winged helix-like DNA-binding domain superfamily/Winged helix DNA-binding domain"/>
    <property type="match status" value="1"/>
</dbReference>
<dbReference type="KEGG" id="xdi:EZH22_12975"/>
<dbReference type="EMBL" id="CP063362">
    <property type="protein sequence ID" value="QRG09099.1"/>
    <property type="molecule type" value="Genomic_DNA"/>
</dbReference>
<dbReference type="InterPro" id="IPR011008">
    <property type="entry name" value="Dimeric_a/b-barrel"/>
</dbReference>
<dbReference type="InterPro" id="IPR036390">
    <property type="entry name" value="WH_DNA-bd_sf"/>
</dbReference>
<evidence type="ECO:0000259" key="4">
    <source>
        <dbReference type="PROSITE" id="PS50956"/>
    </source>
</evidence>
<evidence type="ECO:0000256" key="1">
    <source>
        <dbReference type="ARBA" id="ARBA00023015"/>
    </source>
</evidence>
<dbReference type="SUPFAM" id="SSF46785">
    <property type="entry name" value="Winged helix' DNA-binding domain"/>
    <property type="match status" value="1"/>
</dbReference>
<dbReference type="InterPro" id="IPR019885">
    <property type="entry name" value="Tscrpt_reg_HTH_AsnC-type_CS"/>
</dbReference>
<dbReference type="PROSITE" id="PS50956">
    <property type="entry name" value="HTH_ASNC_2"/>
    <property type="match status" value="1"/>
</dbReference>
<dbReference type="GO" id="GO:0043565">
    <property type="term" value="F:sequence-specific DNA binding"/>
    <property type="evidence" value="ECO:0007669"/>
    <property type="project" value="InterPro"/>
</dbReference>
<dbReference type="AlphaFoldDB" id="A0A974SLA4"/>
<dbReference type="PRINTS" id="PR00033">
    <property type="entry name" value="HTHASNC"/>
</dbReference>
<dbReference type="InterPro" id="IPR000485">
    <property type="entry name" value="AsnC-type_HTH_dom"/>
</dbReference>
<keyword evidence="6" id="KW-1185">Reference proteome</keyword>
<dbReference type="GO" id="GO:0043200">
    <property type="term" value="P:response to amino acid"/>
    <property type="evidence" value="ECO:0007669"/>
    <property type="project" value="TreeGrafter"/>
</dbReference>
<dbReference type="PROSITE" id="PS00519">
    <property type="entry name" value="HTH_ASNC_1"/>
    <property type="match status" value="1"/>
</dbReference>
<dbReference type="InterPro" id="IPR036388">
    <property type="entry name" value="WH-like_DNA-bd_sf"/>
</dbReference>
<evidence type="ECO:0000256" key="3">
    <source>
        <dbReference type="ARBA" id="ARBA00023163"/>
    </source>
</evidence>